<feature type="region of interest" description="Disordered" evidence="1">
    <location>
        <begin position="1"/>
        <end position="58"/>
    </location>
</feature>
<dbReference type="EMBL" id="CAAE01002998">
    <property type="protein sequence ID" value="CAF87689.1"/>
    <property type="molecule type" value="Genomic_DNA"/>
</dbReference>
<feature type="non-terminal residue" evidence="2">
    <location>
        <position position="1"/>
    </location>
</feature>
<feature type="compositionally biased region" description="Basic and acidic residues" evidence="1">
    <location>
        <begin position="15"/>
        <end position="29"/>
    </location>
</feature>
<reference evidence="2" key="2">
    <citation type="submission" date="2004-02" db="EMBL/GenBank/DDBJ databases">
        <authorList>
            <consortium name="Genoscope"/>
            <consortium name="Whitehead Institute Centre for Genome Research"/>
        </authorList>
    </citation>
    <scope>NUCLEOTIDE SEQUENCE</scope>
</reference>
<evidence type="ECO:0000313" key="2">
    <source>
        <dbReference type="EMBL" id="CAF87689.1"/>
    </source>
</evidence>
<accession>Q4THE3</accession>
<organism evidence="2">
    <name type="scientific">Tetraodon nigroviridis</name>
    <name type="common">Spotted green pufferfish</name>
    <name type="synonym">Chelonodon nigroviridis</name>
    <dbReference type="NCBI Taxonomy" id="99883"/>
    <lineage>
        <taxon>Eukaryota</taxon>
        <taxon>Metazoa</taxon>
        <taxon>Chordata</taxon>
        <taxon>Craniata</taxon>
        <taxon>Vertebrata</taxon>
        <taxon>Euteleostomi</taxon>
        <taxon>Actinopterygii</taxon>
        <taxon>Neopterygii</taxon>
        <taxon>Teleostei</taxon>
        <taxon>Neoteleostei</taxon>
        <taxon>Acanthomorphata</taxon>
        <taxon>Eupercaria</taxon>
        <taxon>Tetraodontiformes</taxon>
        <taxon>Tetradontoidea</taxon>
        <taxon>Tetraodontidae</taxon>
        <taxon>Tetraodon</taxon>
    </lineage>
</organism>
<dbReference type="AlphaFoldDB" id="Q4THE3"/>
<reference evidence="2" key="1">
    <citation type="journal article" date="2004" name="Nature">
        <title>Genome duplication in the teleost fish Tetraodon nigroviridis reveals the early vertebrate proto-karyotype.</title>
        <authorList>
            <person name="Jaillon O."/>
            <person name="Aury J.-M."/>
            <person name="Brunet F."/>
            <person name="Petit J.-L."/>
            <person name="Stange-Thomann N."/>
            <person name="Mauceli E."/>
            <person name="Bouneau L."/>
            <person name="Fischer C."/>
            <person name="Ozouf-Costaz C."/>
            <person name="Bernot A."/>
            <person name="Nicaud S."/>
            <person name="Jaffe D."/>
            <person name="Fisher S."/>
            <person name="Lutfalla G."/>
            <person name="Dossat C."/>
            <person name="Segurens B."/>
            <person name="Dasilva C."/>
            <person name="Salanoubat M."/>
            <person name="Levy M."/>
            <person name="Boudet N."/>
            <person name="Castellano S."/>
            <person name="Anthouard V."/>
            <person name="Jubin C."/>
            <person name="Castelli V."/>
            <person name="Katinka M."/>
            <person name="Vacherie B."/>
            <person name="Biemont C."/>
            <person name="Skalli Z."/>
            <person name="Cattolico L."/>
            <person name="Poulain J."/>
            <person name="De Berardinis V."/>
            <person name="Cruaud C."/>
            <person name="Duprat S."/>
            <person name="Brottier P."/>
            <person name="Coutanceau J.-P."/>
            <person name="Gouzy J."/>
            <person name="Parra G."/>
            <person name="Lardier G."/>
            <person name="Chapple C."/>
            <person name="McKernan K.J."/>
            <person name="McEwan P."/>
            <person name="Bosak S."/>
            <person name="Kellis M."/>
            <person name="Volff J.-N."/>
            <person name="Guigo R."/>
            <person name="Zody M.C."/>
            <person name="Mesirov J."/>
            <person name="Lindblad-Toh K."/>
            <person name="Birren B."/>
            <person name="Nusbaum C."/>
            <person name="Kahn D."/>
            <person name="Robinson-Rechavi M."/>
            <person name="Laudet V."/>
            <person name="Schachter V."/>
            <person name="Quetier F."/>
            <person name="Saurin W."/>
            <person name="Scarpelli C."/>
            <person name="Wincker P."/>
            <person name="Lander E.S."/>
            <person name="Weissenbach J."/>
            <person name="Roest Crollius H."/>
        </authorList>
    </citation>
    <scope>NUCLEOTIDE SEQUENCE [LARGE SCALE GENOMIC DNA]</scope>
</reference>
<feature type="compositionally biased region" description="Basic residues" evidence="1">
    <location>
        <begin position="34"/>
        <end position="50"/>
    </location>
</feature>
<proteinExistence type="predicted"/>
<comment type="caution">
    <text evidence="2">The sequence shown here is derived from an EMBL/GenBank/DDBJ whole genome shotgun (WGS) entry which is preliminary data.</text>
</comment>
<protein>
    <submittedName>
        <fullName evidence="2">(spotted green pufferfish) hypothetical protein</fullName>
    </submittedName>
</protein>
<dbReference type="KEGG" id="tng:GSTEN00000600G001"/>
<gene>
    <name evidence="2" type="ORF">GSTENG00000600001</name>
</gene>
<evidence type="ECO:0000256" key="1">
    <source>
        <dbReference type="SAM" id="MobiDB-lite"/>
    </source>
</evidence>
<sequence length="68" mass="7818">GGLPQTGPADSAGAQEHRHPPPDQLHQGDNRSGQRVRRERRAARRPRGPRPVRPESPRFFKFYREIII</sequence>
<name>Q4THE3_TETNG</name>